<dbReference type="SUPFAM" id="SSF48371">
    <property type="entry name" value="ARM repeat"/>
    <property type="match status" value="1"/>
</dbReference>
<organism evidence="1 2">
    <name type="scientific">Perkinsus chesapeaki</name>
    <name type="common">Clam parasite</name>
    <name type="synonym">Perkinsus andrewsi</name>
    <dbReference type="NCBI Taxonomy" id="330153"/>
    <lineage>
        <taxon>Eukaryota</taxon>
        <taxon>Sar</taxon>
        <taxon>Alveolata</taxon>
        <taxon>Perkinsozoa</taxon>
        <taxon>Perkinsea</taxon>
        <taxon>Perkinsida</taxon>
        <taxon>Perkinsidae</taxon>
        <taxon>Perkinsus</taxon>
    </lineage>
</organism>
<dbReference type="EMBL" id="JAAPAO010000003">
    <property type="protein sequence ID" value="KAF4678105.1"/>
    <property type="molecule type" value="Genomic_DNA"/>
</dbReference>
<comment type="caution">
    <text evidence="1">The sequence shown here is derived from an EMBL/GenBank/DDBJ whole genome shotgun (WGS) entry which is preliminary data.</text>
</comment>
<evidence type="ECO:0000313" key="2">
    <source>
        <dbReference type="Proteomes" id="UP000591131"/>
    </source>
</evidence>
<name>A0A7J6N2N2_PERCH</name>
<protein>
    <submittedName>
        <fullName evidence="1">Uncharacterized protein</fullName>
    </submittedName>
</protein>
<dbReference type="Gene3D" id="1.25.10.10">
    <property type="entry name" value="Leucine-rich Repeat Variant"/>
    <property type="match status" value="2"/>
</dbReference>
<accession>A0A7J6N2N2</accession>
<dbReference type="OrthoDB" id="427917at2759"/>
<dbReference type="InterPro" id="IPR016024">
    <property type="entry name" value="ARM-type_fold"/>
</dbReference>
<dbReference type="AlphaFoldDB" id="A0A7J6N2N2"/>
<dbReference type="InterPro" id="IPR011989">
    <property type="entry name" value="ARM-like"/>
</dbReference>
<evidence type="ECO:0000313" key="1">
    <source>
        <dbReference type="EMBL" id="KAF4678105.1"/>
    </source>
</evidence>
<proteinExistence type="predicted"/>
<sequence>MFDILQAIKDFDKANPVSCTSERAYELLSQDGVTLGTIGSAVLQPGISGEDANAVVHCLEMLLSHDDLAKSAVEEYPQLLQVAADGDQRFRELAASCFARAKSPEADPKVLLSLLQDKETSVAEKAARALECLGPRVKEVLDAGLRDLSGPPTDGVVLLRAQSVLIEMGKRDEEAFEVINSEGLYKKLLDAFFSDDLLLKLASAEVIQDLASFPGGRQVLVDCGTFKDFEHELTNAFDDSVAIAVVAALSGLLQRAGPSDEANYLFRSADAPYPHTVKEFLCSENDTKVLNGLQAVMQTCRLKVAQETLLGSADVHAALIAILKHSEENEIIKCACDCWSSIAYHHAMGFIPDSVYEAAVAQLKSRAAFPDARAHIWTLMGNLAKFSGQQAERIFLAKDGYVVTTLQNFASELTYDARLGKLSFVRALLDSVPGTSIEVAVGGPCYYDMKEFANKGLSWAPLKQDQVAVGDNFGQLDHTSEGNIVEELQGGHLSFGSEIFEGLPDLGQGRPVCDSIELATGGRWQQLDWVPWACDLPRNLGVSAKSASSSVWCDNAAAHFAKPFMKHLGCGDVSSAVRQGRFYNCKVIKKDKDGVKRKVKVKGGAIPYFGEWAGAQWGCARCAGCGLGEHRCSNDILLEVLTVEYVDWKALYVPPWSNTTQEFLFRQYWNDSGKSRAPGAMKTFKARGPSLVWANTGLHEPRVLTFDRNATDALEYMAGTERYMREALAGDRQLIWPLTTAVKSGEQPKNWKDVTSSYRIWLLNEHARRAAEKVLESVSYDSSIALLDGFGTSRAPRYEFHSDGVHMERHDNMVRIKERRLPLFARAQRWSIGLPWYPDNRTYCRSMEPASSGRWLDDGSWAPWACKLSAAAAAVEEFKDYCEGSKVRLVGMGNQGALEALKRAVPSAVNISLAAAAIQEAPDVVFLGPPHHRGKTSEQFLTAFKEGLSRLSGVKIVVGDPYLDGEAAGVAWLFNEHLRAACHHAGVGFLDLFAMGFEASLQLEHHPVGQDMVWSEVGRVVRSVMQQSGCRPKVGWVDPWRS</sequence>
<keyword evidence="2" id="KW-1185">Reference proteome</keyword>
<reference evidence="1 2" key="1">
    <citation type="submission" date="2020-04" db="EMBL/GenBank/DDBJ databases">
        <title>Perkinsus chesapeaki whole genome sequence.</title>
        <authorList>
            <person name="Bogema D.R."/>
        </authorList>
    </citation>
    <scope>NUCLEOTIDE SEQUENCE [LARGE SCALE GENOMIC DNA]</scope>
    <source>
        <strain evidence="1">ATCC PRA-425</strain>
    </source>
</reference>
<dbReference type="Proteomes" id="UP000591131">
    <property type="component" value="Unassembled WGS sequence"/>
</dbReference>
<gene>
    <name evidence="1" type="ORF">FOL47_005384</name>
</gene>